<dbReference type="OrthoDB" id="2448667at2759"/>
<proteinExistence type="predicted"/>
<keyword evidence="3" id="KW-1185">Reference proteome</keyword>
<dbReference type="EMBL" id="JAABOA010000083">
    <property type="protein sequence ID" value="KAF9586023.1"/>
    <property type="molecule type" value="Genomic_DNA"/>
</dbReference>
<evidence type="ECO:0000256" key="1">
    <source>
        <dbReference type="SAM" id="MobiDB-lite"/>
    </source>
</evidence>
<name>A0A9P6G1Y2_9FUNG</name>
<gene>
    <name evidence="2" type="ORF">BGW38_010357</name>
</gene>
<evidence type="ECO:0000313" key="2">
    <source>
        <dbReference type="EMBL" id="KAF9586023.1"/>
    </source>
</evidence>
<accession>A0A9P6G1Y2</accession>
<dbReference type="Proteomes" id="UP000780801">
    <property type="component" value="Unassembled WGS sequence"/>
</dbReference>
<sequence length="320" mass="35258">MEPDQSTNPWSHPRQHRHDLESSTTTLYDNVRHDPHFSPMGLYSTKNHLQLRVKEGSDYGHPSAQDPHVSLGAILPGGGLVAAAAPSTTGTTIAPKEHPQINGLDRLLQQQREEYPYQHMHLTQTHELDSERARIAQEDESVEGVKDADSCLHHTSFFSSKPSVIATALADTHSHLYSHSRTWSYDDTVTNNSELGDGDGDGDDHVNTMRYSAATLVADPVARSFLAMLADNGIDRDREQDPDHGSSHDSERLKWTAGDASSEVGTTASEEGKVLEHLFHQLQAEVADTKATVVDLETRLNAAETSNKHIVEELKILLAE</sequence>
<feature type="compositionally biased region" description="Polar residues" evidence="1">
    <location>
        <begin position="1"/>
        <end position="10"/>
    </location>
</feature>
<feature type="compositionally biased region" description="Basic and acidic residues" evidence="1">
    <location>
        <begin position="235"/>
        <end position="254"/>
    </location>
</feature>
<organism evidence="2 3">
    <name type="scientific">Lunasporangiospora selenospora</name>
    <dbReference type="NCBI Taxonomy" id="979761"/>
    <lineage>
        <taxon>Eukaryota</taxon>
        <taxon>Fungi</taxon>
        <taxon>Fungi incertae sedis</taxon>
        <taxon>Mucoromycota</taxon>
        <taxon>Mortierellomycotina</taxon>
        <taxon>Mortierellomycetes</taxon>
        <taxon>Mortierellales</taxon>
        <taxon>Mortierellaceae</taxon>
        <taxon>Lunasporangiospora</taxon>
    </lineage>
</organism>
<evidence type="ECO:0000313" key="3">
    <source>
        <dbReference type="Proteomes" id="UP000780801"/>
    </source>
</evidence>
<protein>
    <submittedName>
        <fullName evidence="2">Uncharacterized protein</fullName>
    </submittedName>
</protein>
<reference evidence="2" key="1">
    <citation type="journal article" date="2020" name="Fungal Divers.">
        <title>Resolving the Mortierellaceae phylogeny through synthesis of multi-gene phylogenetics and phylogenomics.</title>
        <authorList>
            <person name="Vandepol N."/>
            <person name="Liber J."/>
            <person name="Desiro A."/>
            <person name="Na H."/>
            <person name="Kennedy M."/>
            <person name="Barry K."/>
            <person name="Grigoriev I.V."/>
            <person name="Miller A.N."/>
            <person name="O'Donnell K."/>
            <person name="Stajich J.E."/>
            <person name="Bonito G."/>
        </authorList>
    </citation>
    <scope>NUCLEOTIDE SEQUENCE</scope>
    <source>
        <strain evidence="2">KOD1015</strain>
    </source>
</reference>
<feature type="region of interest" description="Disordered" evidence="1">
    <location>
        <begin position="1"/>
        <end position="21"/>
    </location>
</feature>
<dbReference type="AlphaFoldDB" id="A0A9P6G1Y2"/>
<feature type="region of interest" description="Disordered" evidence="1">
    <location>
        <begin position="235"/>
        <end position="267"/>
    </location>
</feature>
<comment type="caution">
    <text evidence="2">The sequence shown here is derived from an EMBL/GenBank/DDBJ whole genome shotgun (WGS) entry which is preliminary data.</text>
</comment>